<dbReference type="GO" id="GO:0006508">
    <property type="term" value="P:proteolysis"/>
    <property type="evidence" value="ECO:0007669"/>
    <property type="project" value="UniProtKB-KW"/>
</dbReference>
<evidence type="ECO:0000256" key="5">
    <source>
        <dbReference type="ARBA" id="ARBA00022801"/>
    </source>
</evidence>
<protein>
    <recommendedName>
        <fullName evidence="6 7">Methionine aminopeptidase</fullName>
        <shortName evidence="6">MAP</shortName>
        <shortName evidence="6">MetAP</shortName>
        <ecNumber evidence="6 7">3.4.11.18</ecNumber>
    </recommendedName>
    <alternativeName>
        <fullName evidence="6">Peptidase M</fullName>
    </alternativeName>
</protein>
<dbReference type="PANTHER" id="PTHR43330:SF27">
    <property type="entry name" value="METHIONINE AMINOPEPTIDASE"/>
    <property type="match status" value="1"/>
</dbReference>
<dbReference type="GO" id="GO:0004239">
    <property type="term" value="F:initiator methionyl aminopeptidase activity"/>
    <property type="evidence" value="ECO:0007669"/>
    <property type="project" value="UniProtKB-UniRule"/>
</dbReference>
<dbReference type="HAMAP" id="MF_01974">
    <property type="entry name" value="MetAP_1"/>
    <property type="match status" value="1"/>
</dbReference>
<feature type="binding site" evidence="6">
    <location>
        <position position="107"/>
    </location>
    <ligand>
        <name>a divalent metal cation</name>
        <dbReference type="ChEBI" id="CHEBI:60240"/>
        <label>2</label>
        <note>catalytic</note>
    </ligand>
</feature>
<proteinExistence type="inferred from homology"/>
<dbReference type="GO" id="GO:0005829">
    <property type="term" value="C:cytosol"/>
    <property type="evidence" value="ECO:0007669"/>
    <property type="project" value="TreeGrafter"/>
</dbReference>
<dbReference type="Proteomes" id="UP000199181">
    <property type="component" value="Unassembled WGS sequence"/>
</dbReference>
<feature type="binding site" evidence="6">
    <location>
        <position position="96"/>
    </location>
    <ligand>
        <name>a divalent metal cation</name>
        <dbReference type="ChEBI" id="CHEBI:60240"/>
        <label>1</label>
    </ligand>
</feature>
<dbReference type="NCBIfam" id="TIGR00500">
    <property type="entry name" value="met_pdase_I"/>
    <property type="match status" value="1"/>
</dbReference>
<organism evidence="9 10">
    <name type="scientific">Stigmatella erecta</name>
    <dbReference type="NCBI Taxonomy" id="83460"/>
    <lineage>
        <taxon>Bacteria</taxon>
        <taxon>Pseudomonadati</taxon>
        <taxon>Myxococcota</taxon>
        <taxon>Myxococcia</taxon>
        <taxon>Myxococcales</taxon>
        <taxon>Cystobacterineae</taxon>
        <taxon>Archangiaceae</taxon>
        <taxon>Stigmatella</taxon>
    </lineage>
</organism>
<feature type="binding site" evidence="6">
    <location>
        <position position="78"/>
    </location>
    <ligand>
        <name>substrate</name>
    </ligand>
</feature>
<accession>A0A1I0HVR7</accession>
<dbReference type="InterPro" id="IPR002467">
    <property type="entry name" value="Pept_M24A_MAP1"/>
</dbReference>
<comment type="catalytic activity">
    <reaction evidence="6 7">
        <text>Release of N-terminal amino acids, preferentially methionine, from peptides and arylamides.</text>
        <dbReference type="EC" id="3.4.11.18"/>
    </reaction>
</comment>
<dbReference type="Pfam" id="PF00557">
    <property type="entry name" value="Peptidase_M24"/>
    <property type="match status" value="1"/>
</dbReference>
<dbReference type="PANTHER" id="PTHR43330">
    <property type="entry name" value="METHIONINE AMINOPEPTIDASE"/>
    <property type="match status" value="1"/>
</dbReference>
<dbReference type="EC" id="3.4.11.18" evidence="6 7"/>
<comment type="cofactor">
    <cofactor evidence="6">
        <name>Co(2+)</name>
        <dbReference type="ChEBI" id="CHEBI:48828"/>
    </cofactor>
    <cofactor evidence="6">
        <name>Zn(2+)</name>
        <dbReference type="ChEBI" id="CHEBI:29105"/>
    </cofactor>
    <cofactor evidence="6">
        <name>Mn(2+)</name>
        <dbReference type="ChEBI" id="CHEBI:29035"/>
    </cofactor>
    <cofactor evidence="6">
        <name>Fe(2+)</name>
        <dbReference type="ChEBI" id="CHEBI:29033"/>
    </cofactor>
    <text evidence="6">Binds 2 divalent metal cations per subunit. Has a high-affinity and a low affinity metal-binding site. The true nature of the physiological cofactor is under debate. The enzyme is active with cobalt, zinc, manganese or divalent iron ions. Most likely, methionine aminopeptidases function as mononuclear Fe(2+)-metalloproteases under physiological conditions, and the catalytically relevant metal-binding site has been assigned to the histidine-containing high-affinity site.</text>
</comment>
<keyword evidence="4 6" id="KW-0479">Metal-binding</keyword>
<feature type="binding site" evidence="6">
    <location>
        <position position="203"/>
    </location>
    <ligand>
        <name>a divalent metal cation</name>
        <dbReference type="ChEBI" id="CHEBI:60240"/>
        <label>2</label>
        <note>catalytic</note>
    </ligand>
</feature>
<dbReference type="SUPFAM" id="SSF55920">
    <property type="entry name" value="Creatinase/aminopeptidase"/>
    <property type="match status" value="1"/>
</dbReference>
<comment type="similarity">
    <text evidence="6">Belongs to the peptidase M24A family. Methionine aminopeptidase type 1 subfamily.</text>
</comment>
<evidence type="ECO:0000256" key="7">
    <source>
        <dbReference type="RuleBase" id="RU003653"/>
    </source>
</evidence>
<evidence type="ECO:0000313" key="9">
    <source>
        <dbReference type="EMBL" id="SET88346.1"/>
    </source>
</evidence>
<comment type="subunit">
    <text evidence="6">Monomer.</text>
</comment>
<feature type="binding site" evidence="6">
    <location>
        <position position="107"/>
    </location>
    <ligand>
        <name>a divalent metal cation</name>
        <dbReference type="ChEBI" id="CHEBI:60240"/>
        <label>1</label>
    </ligand>
</feature>
<feature type="binding site" evidence="6">
    <location>
        <position position="234"/>
    </location>
    <ligand>
        <name>a divalent metal cation</name>
        <dbReference type="ChEBI" id="CHEBI:60240"/>
        <label>1</label>
    </ligand>
</feature>
<evidence type="ECO:0000256" key="2">
    <source>
        <dbReference type="ARBA" id="ARBA00022438"/>
    </source>
</evidence>
<sequence>MGIPLLKGTEIDRLRLAGQAAAGTLAHIASRLTAGISTADIDAWVREDTARRGGTPSQLGYKGFPATVCTSRNQVVCHGIPRPDERLAPGDIVNVDVTTCLNGFHGDTSATFFIGEVSPEARHVVDVARRCREAGIAVVRHGAKLGDIGAAIQELAHAEGCSVVEEFGGHGIGRSMHGPPHVPHVGRKGTGITLRSGMVLTVEPMVNLGRPEIRLLPDGWTVVTADGSLSAQFEHTVLVTREGCEVLTPVCPPVV</sequence>
<gene>
    <name evidence="6" type="primary">map</name>
    <name evidence="9" type="ORF">SAMN05443639_105155</name>
</gene>
<evidence type="ECO:0000256" key="6">
    <source>
        <dbReference type="HAMAP-Rule" id="MF_01974"/>
    </source>
</evidence>
<dbReference type="GO" id="GO:0070006">
    <property type="term" value="F:metalloaminopeptidase activity"/>
    <property type="evidence" value="ECO:0007669"/>
    <property type="project" value="UniProtKB-UniRule"/>
</dbReference>
<feature type="binding site" evidence="6">
    <location>
        <position position="170"/>
    </location>
    <ligand>
        <name>a divalent metal cation</name>
        <dbReference type="ChEBI" id="CHEBI:60240"/>
        <label>2</label>
        <note>catalytic</note>
    </ligand>
</feature>
<evidence type="ECO:0000259" key="8">
    <source>
        <dbReference type="Pfam" id="PF00557"/>
    </source>
</evidence>
<dbReference type="InterPro" id="IPR036005">
    <property type="entry name" value="Creatinase/aminopeptidase-like"/>
</dbReference>
<evidence type="ECO:0000256" key="3">
    <source>
        <dbReference type="ARBA" id="ARBA00022670"/>
    </source>
</evidence>
<comment type="function">
    <text evidence="1 6">Removes the N-terminal methionine from nascent proteins. The N-terminal methionine is often cleaved when the second residue in the primary sequence is small and uncharged (Met-Ala-, Cys, Gly, Pro, Ser, Thr, or Val). Requires deformylation of the N(alpha)-formylated initiator methionine before it can be hydrolyzed.</text>
</comment>
<dbReference type="PROSITE" id="PS00680">
    <property type="entry name" value="MAP_1"/>
    <property type="match status" value="1"/>
</dbReference>
<dbReference type="GO" id="GO:0046872">
    <property type="term" value="F:metal ion binding"/>
    <property type="evidence" value="ECO:0007669"/>
    <property type="project" value="UniProtKB-UniRule"/>
</dbReference>
<dbReference type="InterPro" id="IPR001714">
    <property type="entry name" value="Pept_M24_MAP"/>
</dbReference>
<dbReference type="RefSeq" id="WP_093519626.1">
    <property type="nucleotide sequence ID" value="NZ_FOIJ01000005.1"/>
</dbReference>
<keyword evidence="10" id="KW-1185">Reference proteome</keyword>
<dbReference type="CDD" id="cd01086">
    <property type="entry name" value="MetAP1"/>
    <property type="match status" value="1"/>
</dbReference>
<reference evidence="10" key="1">
    <citation type="submission" date="2016-10" db="EMBL/GenBank/DDBJ databases">
        <authorList>
            <person name="Varghese N."/>
            <person name="Submissions S."/>
        </authorList>
    </citation>
    <scope>NUCLEOTIDE SEQUENCE [LARGE SCALE GENOMIC DNA]</scope>
    <source>
        <strain evidence="10">DSM 16858</strain>
    </source>
</reference>
<dbReference type="PRINTS" id="PR00599">
    <property type="entry name" value="MAPEPTIDASE"/>
</dbReference>
<keyword evidence="3 6" id="KW-0645">Protease</keyword>
<evidence type="ECO:0000256" key="4">
    <source>
        <dbReference type="ARBA" id="ARBA00022723"/>
    </source>
</evidence>
<dbReference type="AlphaFoldDB" id="A0A1I0HVR7"/>
<evidence type="ECO:0000256" key="1">
    <source>
        <dbReference type="ARBA" id="ARBA00002521"/>
    </source>
</evidence>
<dbReference type="InterPro" id="IPR000994">
    <property type="entry name" value="Pept_M24"/>
</dbReference>
<keyword evidence="2 6" id="KW-0031">Aminopeptidase</keyword>
<evidence type="ECO:0000313" key="10">
    <source>
        <dbReference type="Proteomes" id="UP000199181"/>
    </source>
</evidence>
<feature type="binding site" evidence="6">
    <location>
        <position position="177"/>
    </location>
    <ligand>
        <name>substrate</name>
    </ligand>
</feature>
<feature type="binding site" evidence="6">
    <location>
        <position position="234"/>
    </location>
    <ligand>
        <name>a divalent metal cation</name>
        <dbReference type="ChEBI" id="CHEBI:60240"/>
        <label>2</label>
        <note>catalytic</note>
    </ligand>
</feature>
<feature type="domain" description="Peptidase M24" evidence="8">
    <location>
        <begin position="13"/>
        <end position="240"/>
    </location>
</feature>
<dbReference type="Gene3D" id="3.90.230.10">
    <property type="entry name" value="Creatinase/methionine aminopeptidase superfamily"/>
    <property type="match status" value="1"/>
</dbReference>
<dbReference type="EMBL" id="FOIJ01000005">
    <property type="protein sequence ID" value="SET88346.1"/>
    <property type="molecule type" value="Genomic_DNA"/>
</dbReference>
<name>A0A1I0HVR7_9BACT</name>
<keyword evidence="5 6" id="KW-0378">Hydrolase</keyword>